<sequence>MLFFTRTAVLGATYLLLGISKASDCLDGPWTNVTSTGALTGTEFCATKYQSGVVITGVEAWGNTNWIKSARSKPWGNGFGLRLGRVYTGTKKGTELEVGKNTDGQNVFETNVQSGIILGAFSRSGDRIDQLGFLFLRSKIDSITIDNVVFKDTPEALNEKKQGLEMVTLDYADHTNDHPDANETFTFGKSETRTTSKEYSQTATHTFGFTEAIEVSGEILGLGAKSTTTLSYEYSYASTEESSKEDSVTLTYMVATTLKPDQRVFCKAVAMRGIYKGEYNARVNIHL</sequence>
<evidence type="ECO:0000313" key="1">
    <source>
        <dbReference type="EMBL" id="KAF2464789.1"/>
    </source>
</evidence>
<comment type="caution">
    <text evidence="1">The sequence shown here is derived from an EMBL/GenBank/DDBJ whole genome shotgun (WGS) entry which is preliminary data.</text>
</comment>
<protein>
    <submittedName>
        <fullName evidence="1">Uncharacterized protein</fullName>
    </submittedName>
</protein>
<dbReference type="EMBL" id="MU003534">
    <property type="protein sequence ID" value="KAF2464789.1"/>
    <property type="molecule type" value="Genomic_DNA"/>
</dbReference>
<gene>
    <name evidence="1" type="ORF">BDR25DRAFT_319049</name>
</gene>
<evidence type="ECO:0000313" key="2">
    <source>
        <dbReference type="Proteomes" id="UP000799755"/>
    </source>
</evidence>
<accession>A0ACB6QCN7</accession>
<name>A0ACB6QCN7_9PLEO</name>
<keyword evidence="2" id="KW-1185">Reference proteome</keyword>
<reference evidence="1" key="1">
    <citation type="journal article" date="2020" name="Stud. Mycol.">
        <title>101 Dothideomycetes genomes: a test case for predicting lifestyles and emergence of pathogens.</title>
        <authorList>
            <person name="Haridas S."/>
            <person name="Albert R."/>
            <person name="Binder M."/>
            <person name="Bloem J."/>
            <person name="Labutti K."/>
            <person name="Salamov A."/>
            <person name="Andreopoulos B."/>
            <person name="Baker S."/>
            <person name="Barry K."/>
            <person name="Bills G."/>
            <person name="Bluhm B."/>
            <person name="Cannon C."/>
            <person name="Castanera R."/>
            <person name="Culley D."/>
            <person name="Daum C."/>
            <person name="Ezra D."/>
            <person name="Gonzalez J."/>
            <person name="Henrissat B."/>
            <person name="Kuo A."/>
            <person name="Liang C."/>
            <person name="Lipzen A."/>
            <person name="Lutzoni F."/>
            <person name="Magnuson J."/>
            <person name="Mondo S."/>
            <person name="Nolan M."/>
            <person name="Ohm R."/>
            <person name="Pangilinan J."/>
            <person name="Park H.-J."/>
            <person name="Ramirez L."/>
            <person name="Alfaro M."/>
            <person name="Sun H."/>
            <person name="Tritt A."/>
            <person name="Yoshinaga Y."/>
            <person name="Zwiers L.-H."/>
            <person name="Turgeon B."/>
            <person name="Goodwin S."/>
            <person name="Spatafora J."/>
            <person name="Crous P."/>
            <person name="Grigoriev I."/>
        </authorList>
    </citation>
    <scope>NUCLEOTIDE SEQUENCE</scope>
    <source>
        <strain evidence="1">ATCC 200398</strain>
    </source>
</reference>
<dbReference type="Proteomes" id="UP000799755">
    <property type="component" value="Unassembled WGS sequence"/>
</dbReference>
<proteinExistence type="predicted"/>
<organism evidence="1 2">
    <name type="scientific">Lindgomyces ingoldianus</name>
    <dbReference type="NCBI Taxonomy" id="673940"/>
    <lineage>
        <taxon>Eukaryota</taxon>
        <taxon>Fungi</taxon>
        <taxon>Dikarya</taxon>
        <taxon>Ascomycota</taxon>
        <taxon>Pezizomycotina</taxon>
        <taxon>Dothideomycetes</taxon>
        <taxon>Pleosporomycetidae</taxon>
        <taxon>Pleosporales</taxon>
        <taxon>Lindgomycetaceae</taxon>
        <taxon>Lindgomyces</taxon>
    </lineage>
</organism>